<name>A0ABD0KHL9_9CAEN</name>
<evidence type="ECO:0000313" key="1">
    <source>
        <dbReference type="EMBL" id="KAK7486686.1"/>
    </source>
</evidence>
<comment type="caution">
    <text evidence="1">The sequence shown here is derived from an EMBL/GenBank/DDBJ whole genome shotgun (WGS) entry which is preliminary data.</text>
</comment>
<proteinExistence type="predicted"/>
<keyword evidence="2" id="KW-1185">Reference proteome</keyword>
<dbReference type="AlphaFoldDB" id="A0ABD0KHL9"/>
<dbReference type="Proteomes" id="UP001519460">
    <property type="component" value="Unassembled WGS sequence"/>
</dbReference>
<dbReference type="EMBL" id="JACVVK020000175">
    <property type="protein sequence ID" value="KAK7486686.1"/>
    <property type="molecule type" value="Genomic_DNA"/>
</dbReference>
<sequence length="66" mass="7880">MAFSYLQIYAATQPPMRVDFRNSLWNREWKVVNGELQFADKTESYGRYSCWPWEYDSSSRTSNEKG</sequence>
<feature type="non-terminal residue" evidence="1">
    <location>
        <position position="66"/>
    </location>
</feature>
<organism evidence="1 2">
    <name type="scientific">Batillaria attramentaria</name>
    <dbReference type="NCBI Taxonomy" id="370345"/>
    <lineage>
        <taxon>Eukaryota</taxon>
        <taxon>Metazoa</taxon>
        <taxon>Spiralia</taxon>
        <taxon>Lophotrochozoa</taxon>
        <taxon>Mollusca</taxon>
        <taxon>Gastropoda</taxon>
        <taxon>Caenogastropoda</taxon>
        <taxon>Sorbeoconcha</taxon>
        <taxon>Cerithioidea</taxon>
        <taxon>Batillariidae</taxon>
        <taxon>Batillaria</taxon>
    </lineage>
</organism>
<evidence type="ECO:0000313" key="2">
    <source>
        <dbReference type="Proteomes" id="UP001519460"/>
    </source>
</evidence>
<reference evidence="1 2" key="1">
    <citation type="journal article" date="2023" name="Sci. Data">
        <title>Genome assembly of the Korean intertidal mud-creeper Batillaria attramentaria.</title>
        <authorList>
            <person name="Patra A.K."/>
            <person name="Ho P.T."/>
            <person name="Jun S."/>
            <person name="Lee S.J."/>
            <person name="Kim Y."/>
            <person name="Won Y.J."/>
        </authorList>
    </citation>
    <scope>NUCLEOTIDE SEQUENCE [LARGE SCALE GENOMIC DNA]</scope>
    <source>
        <strain evidence="1">Wonlab-2016</strain>
    </source>
</reference>
<gene>
    <name evidence="1" type="ORF">BaRGS_00022087</name>
</gene>
<accession>A0ABD0KHL9</accession>
<protein>
    <submittedName>
        <fullName evidence="1">Uncharacterized protein</fullName>
    </submittedName>
</protein>